<organism evidence="3 4">
    <name type="scientific">Pseudobacteroides cellulosolvens ATCC 35603 = DSM 2933</name>
    <dbReference type="NCBI Taxonomy" id="398512"/>
    <lineage>
        <taxon>Bacteria</taxon>
        <taxon>Bacillati</taxon>
        <taxon>Bacillota</taxon>
        <taxon>Clostridia</taxon>
        <taxon>Eubacteriales</taxon>
        <taxon>Oscillospiraceae</taxon>
        <taxon>Pseudobacteroides</taxon>
    </lineage>
</organism>
<dbReference type="InterPro" id="IPR029149">
    <property type="entry name" value="Creatin/AminoP/Spt16_N"/>
</dbReference>
<keyword evidence="4" id="KW-1185">Reference proteome</keyword>
<protein>
    <submittedName>
        <fullName evidence="3">Peptidase M24</fullName>
    </submittedName>
</protein>
<evidence type="ECO:0000259" key="2">
    <source>
        <dbReference type="Pfam" id="PF01321"/>
    </source>
</evidence>
<dbReference type="Gene3D" id="3.40.350.10">
    <property type="entry name" value="Creatinase/prolidase N-terminal domain"/>
    <property type="match status" value="1"/>
</dbReference>
<dbReference type="OrthoDB" id="9806388at2"/>
<dbReference type="InterPro" id="IPR000994">
    <property type="entry name" value="Pept_M24"/>
</dbReference>
<dbReference type="Gene3D" id="3.90.230.10">
    <property type="entry name" value="Creatinase/methionine aminopeptidase superfamily"/>
    <property type="match status" value="1"/>
</dbReference>
<dbReference type="Proteomes" id="UP000036923">
    <property type="component" value="Unassembled WGS sequence"/>
</dbReference>
<dbReference type="CDD" id="cd01066">
    <property type="entry name" value="APP_MetAP"/>
    <property type="match status" value="1"/>
</dbReference>
<dbReference type="Pfam" id="PF00557">
    <property type="entry name" value="Peptidase_M24"/>
    <property type="match status" value="1"/>
</dbReference>
<dbReference type="eggNOG" id="COG0006">
    <property type="taxonomic scope" value="Bacteria"/>
</dbReference>
<dbReference type="Pfam" id="PF01321">
    <property type="entry name" value="Creatinase_N"/>
    <property type="match status" value="1"/>
</dbReference>
<dbReference type="PANTHER" id="PTHR46112:SF2">
    <property type="entry name" value="XAA-PRO AMINOPEPTIDASE P-RELATED"/>
    <property type="match status" value="1"/>
</dbReference>
<feature type="domain" description="Peptidase M24" evidence="1">
    <location>
        <begin position="144"/>
        <end position="380"/>
    </location>
</feature>
<dbReference type="AlphaFoldDB" id="A0A0L6JX54"/>
<proteinExistence type="predicted"/>
<dbReference type="SUPFAM" id="SSF53092">
    <property type="entry name" value="Creatinase/prolidase N-terminal domain"/>
    <property type="match status" value="1"/>
</dbReference>
<reference evidence="4" key="1">
    <citation type="submission" date="2015-07" db="EMBL/GenBank/DDBJ databases">
        <title>Near-Complete Genome Sequence of the Cellulolytic Bacterium Bacteroides (Pseudobacteroides) cellulosolvens ATCC 35603.</title>
        <authorList>
            <person name="Dassa B."/>
            <person name="Utturkar S.M."/>
            <person name="Klingeman D.M."/>
            <person name="Hurt R.A."/>
            <person name="Keller M."/>
            <person name="Xu J."/>
            <person name="Reddy Y.H.K."/>
            <person name="Borovok I."/>
            <person name="Grinberg I.R."/>
            <person name="Lamed R."/>
            <person name="Zhivin O."/>
            <person name="Bayer E.A."/>
            <person name="Brown S.D."/>
        </authorList>
    </citation>
    <scope>NUCLEOTIDE SEQUENCE [LARGE SCALE GENOMIC DNA]</scope>
    <source>
        <strain evidence="4">DSM 2933</strain>
    </source>
</reference>
<dbReference type="PATRIC" id="fig|398512.5.peg.5990"/>
<evidence type="ECO:0000313" key="3">
    <source>
        <dbReference type="EMBL" id="KNY30433.1"/>
    </source>
</evidence>
<sequence length="396" mass="45205">METQVPKTELDIRMKQFRERMDKDKPEWEIAIIFSKINQYYFTGTMQEGMLVISRDGDAIYWIRRSFERAKMESAFTELRQMESFRDAVRAYEKLPDTVYIETEILPLAYYQRFQKYFPFKEFKSLDLQVMAVRSVKSQYELALMEEAGRIHRRVLEDRVPQLLKEGMSEADLAVQLYSIMIEEGHHGISRFSMFDTDIGLGHICFGESSLYPTYFNGPGGHMGLGPATPLLGSRERKLKNGDLVFIDIGCGTEGYHTDKTMTYMFGKKLSDEVIAEHEKCVKIQNDIAGMLKPGEVPATIYKTVMGKLNSEFLDNFMGYGQRRVKFLGHGIGLQIDELPVIAEGFNEPIRENMVFALEPKKGIQNVGMVGIENTFIVTQDGGRCITGSNAGLIYI</sequence>
<dbReference type="EMBL" id="LGTC01000001">
    <property type="protein sequence ID" value="KNY30433.1"/>
    <property type="molecule type" value="Genomic_DNA"/>
</dbReference>
<dbReference type="PANTHER" id="PTHR46112">
    <property type="entry name" value="AMINOPEPTIDASE"/>
    <property type="match status" value="1"/>
</dbReference>
<dbReference type="RefSeq" id="WP_036940111.1">
    <property type="nucleotide sequence ID" value="NZ_JQKC01000010.1"/>
</dbReference>
<name>A0A0L6JX54_9FIRM</name>
<evidence type="ECO:0000259" key="1">
    <source>
        <dbReference type="Pfam" id="PF00557"/>
    </source>
</evidence>
<feature type="domain" description="Creatinase N-terminal" evidence="2">
    <location>
        <begin position="13"/>
        <end position="136"/>
    </location>
</feature>
<dbReference type="InterPro" id="IPR050659">
    <property type="entry name" value="Peptidase_M24B"/>
</dbReference>
<dbReference type="SUPFAM" id="SSF55920">
    <property type="entry name" value="Creatinase/aminopeptidase"/>
    <property type="match status" value="1"/>
</dbReference>
<gene>
    <name evidence="3" type="ORF">Bccel_5713</name>
</gene>
<accession>A0A0L6JX54</accession>
<comment type="caution">
    <text evidence="3">The sequence shown here is derived from an EMBL/GenBank/DDBJ whole genome shotgun (WGS) entry which is preliminary data.</text>
</comment>
<dbReference type="InterPro" id="IPR000587">
    <property type="entry name" value="Creatinase_N"/>
</dbReference>
<dbReference type="STRING" id="398512.Bccel_5713"/>
<evidence type="ECO:0000313" key="4">
    <source>
        <dbReference type="Proteomes" id="UP000036923"/>
    </source>
</evidence>
<dbReference type="InterPro" id="IPR036005">
    <property type="entry name" value="Creatinase/aminopeptidase-like"/>
</dbReference>